<evidence type="ECO:0000313" key="2">
    <source>
        <dbReference type="Proteomes" id="UP000027093"/>
    </source>
</evidence>
<organism evidence="1 2">
    <name type="scientific">Nitrososphaera viennensis EN76</name>
    <dbReference type="NCBI Taxonomy" id="926571"/>
    <lineage>
        <taxon>Archaea</taxon>
        <taxon>Nitrososphaerota</taxon>
        <taxon>Nitrososphaeria</taxon>
        <taxon>Nitrososphaerales</taxon>
        <taxon>Nitrososphaeraceae</taxon>
        <taxon>Nitrososphaera</taxon>
    </lineage>
</organism>
<dbReference type="InterPro" id="IPR009078">
    <property type="entry name" value="Ferritin-like_SF"/>
</dbReference>
<evidence type="ECO:0000313" key="1">
    <source>
        <dbReference type="EMBL" id="AIC15411.1"/>
    </source>
</evidence>
<dbReference type="AlphaFoldDB" id="A0A060HPF4"/>
<dbReference type="Gene3D" id="1.20.1260.10">
    <property type="match status" value="1"/>
</dbReference>
<accession>A0A060HPF4</accession>
<dbReference type="Proteomes" id="UP000027093">
    <property type="component" value="Chromosome"/>
</dbReference>
<reference evidence="1 2" key="1">
    <citation type="journal article" date="2014" name="Int. J. Syst. Evol. Microbiol.">
        <title>Nitrososphaera viennensis gen. nov., sp. nov., an aerobic and mesophilic, ammonia-oxidizing archaeon from soil and a member of the archaeal phylum Thaumarchaeota.</title>
        <authorList>
            <person name="Stieglmeier M."/>
            <person name="Klingl A."/>
            <person name="Alves R.J."/>
            <person name="Rittmann S.K."/>
            <person name="Melcher M."/>
            <person name="Leisch N."/>
            <person name="Schleper C."/>
        </authorList>
    </citation>
    <scope>NUCLEOTIDE SEQUENCE [LARGE SCALE GENOMIC DNA]</scope>
    <source>
        <strain evidence="1">EN76</strain>
    </source>
</reference>
<dbReference type="RefSeq" id="WP_075054422.1">
    <property type="nucleotide sequence ID" value="NZ_CP007536.1"/>
</dbReference>
<dbReference type="GeneID" id="74946438"/>
<dbReference type="InterPro" id="IPR012347">
    <property type="entry name" value="Ferritin-like"/>
</dbReference>
<dbReference type="KEGG" id="nvn:NVIE_011780"/>
<protein>
    <submittedName>
        <fullName evidence="1">Putative Ferritin superfamily protein</fullName>
    </submittedName>
</protein>
<dbReference type="HOGENOM" id="CLU_1850702_0_0_2"/>
<dbReference type="EMBL" id="CP007536">
    <property type="protein sequence ID" value="AIC15411.1"/>
    <property type="molecule type" value="Genomic_DNA"/>
</dbReference>
<sequence length="141" mass="15894">MDPRLKQLEKKQKLYSLLKAQHEAEVKELMHYMSVLTTVENNLVRSYLHSLLSDGLRHIEYISRIMADIEGATGSASLTKKGIQESIADERESHDALLKCAEMADDPETAALLKSISVDEEHHIRILEHLSELVESAADTK</sequence>
<proteinExistence type="predicted"/>
<keyword evidence="2" id="KW-1185">Reference proteome</keyword>
<dbReference type="OrthoDB" id="7962at2157"/>
<name>A0A060HPF4_9ARCH</name>
<gene>
    <name evidence="1" type="ORF">NVIE_011780</name>
</gene>
<dbReference type="SUPFAM" id="SSF47240">
    <property type="entry name" value="Ferritin-like"/>
    <property type="match status" value="1"/>
</dbReference>